<dbReference type="InterPro" id="IPR010318">
    <property type="entry name" value="S-Me-THD_N"/>
</dbReference>
<dbReference type="InterPro" id="IPR008040">
    <property type="entry name" value="Hydant_A_N"/>
</dbReference>
<feature type="domain" description="S-Me-THD-like C-terminal" evidence="4">
    <location>
        <begin position="772"/>
        <end position="960"/>
    </location>
</feature>
<dbReference type="InterPro" id="IPR045079">
    <property type="entry name" value="Oxoprolinase-like"/>
</dbReference>
<dbReference type="PANTHER" id="PTHR11365:SF10">
    <property type="entry name" value="HYDANTOINASE_OXOPROLINASE"/>
    <property type="match status" value="1"/>
</dbReference>
<dbReference type="FunFam" id="3.40.1610.10:FF:000001">
    <property type="entry name" value="Hydantoinase, putative"/>
    <property type="match status" value="1"/>
</dbReference>
<evidence type="ECO:0000259" key="4">
    <source>
        <dbReference type="Pfam" id="PF20906"/>
    </source>
</evidence>
<evidence type="ECO:0000313" key="5">
    <source>
        <dbReference type="EMBL" id="ESO90858.1"/>
    </source>
</evidence>
<dbReference type="Gene3D" id="3.40.1610.10">
    <property type="entry name" value="CV3147-like domain"/>
    <property type="match status" value="1"/>
</dbReference>
<dbReference type="AlphaFoldDB" id="V3ZHY6"/>
<dbReference type="InterPro" id="IPR024071">
    <property type="entry name" value="S-Me-THD_C_sf"/>
</dbReference>
<dbReference type="Pfam" id="PF06032">
    <property type="entry name" value="S-Me-THD_N"/>
    <property type="match status" value="1"/>
</dbReference>
<evidence type="ECO:0000259" key="3">
    <source>
        <dbReference type="Pfam" id="PF06032"/>
    </source>
</evidence>
<evidence type="ECO:0000313" key="6">
    <source>
        <dbReference type="Proteomes" id="UP000030746"/>
    </source>
</evidence>
<dbReference type="RefSeq" id="XP_009058509.1">
    <property type="nucleotide sequence ID" value="XM_009060261.1"/>
</dbReference>
<dbReference type="Pfam" id="PF20906">
    <property type="entry name" value="S-Me-THD_C"/>
    <property type="match status" value="1"/>
</dbReference>
<dbReference type="GO" id="GO:0016787">
    <property type="term" value="F:hydrolase activity"/>
    <property type="evidence" value="ECO:0007669"/>
    <property type="project" value="InterPro"/>
</dbReference>
<name>V3ZHY6_LOTGI</name>
<protein>
    <recommendedName>
        <fullName evidence="7">Hydantoinase/oxoprolinase N-terminal domain-containing protein</fullName>
    </recommendedName>
</protein>
<dbReference type="HOGENOM" id="CLU_007154_0_0_1"/>
<dbReference type="Pfam" id="PF01968">
    <property type="entry name" value="Hydantoinase_A"/>
    <property type="match status" value="1"/>
</dbReference>
<dbReference type="Proteomes" id="UP000030746">
    <property type="component" value="Unassembled WGS sequence"/>
</dbReference>
<evidence type="ECO:0008006" key="7">
    <source>
        <dbReference type="Google" id="ProtNLM"/>
    </source>
</evidence>
<dbReference type="Pfam" id="PF05378">
    <property type="entry name" value="Hydant_A_N"/>
    <property type="match status" value="1"/>
</dbReference>
<dbReference type="EMBL" id="KB202325">
    <property type="protein sequence ID" value="ESO90858.1"/>
    <property type="molecule type" value="Genomic_DNA"/>
</dbReference>
<proteinExistence type="predicted"/>
<dbReference type="OMA" id="RVNYSMP"/>
<dbReference type="SUPFAM" id="SSF160991">
    <property type="entry name" value="CV3147-like"/>
    <property type="match status" value="1"/>
</dbReference>
<dbReference type="InterPro" id="IPR048350">
    <property type="entry name" value="S-Me-THD-like_C"/>
</dbReference>
<dbReference type="KEGG" id="lgi:LOTGIDRAFT_122683"/>
<dbReference type="GeneID" id="20232143"/>
<dbReference type="Gene3D" id="2.40.390.10">
    <property type="entry name" value="CV3147-like"/>
    <property type="match status" value="1"/>
</dbReference>
<dbReference type="Gene3D" id="3.30.420.40">
    <property type="match status" value="2"/>
</dbReference>
<feature type="domain" description="S-Me-THD N-terminal" evidence="3">
    <location>
        <begin position="607"/>
        <end position="766"/>
    </location>
</feature>
<evidence type="ECO:0000259" key="2">
    <source>
        <dbReference type="Pfam" id="PF05378"/>
    </source>
</evidence>
<dbReference type="CTD" id="20232143"/>
<feature type="domain" description="Hydantoinase A/oxoprolinase" evidence="1">
    <location>
        <begin position="204"/>
        <end position="354"/>
    </location>
</feature>
<evidence type="ECO:0000259" key="1">
    <source>
        <dbReference type="Pfam" id="PF01968"/>
    </source>
</evidence>
<dbReference type="PANTHER" id="PTHR11365">
    <property type="entry name" value="5-OXOPROLINASE RELATED"/>
    <property type="match status" value="1"/>
</dbReference>
<dbReference type="InterPro" id="IPR002821">
    <property type="entry name" value="Hydantoinase_A"/>
</dbReference>
<sequence>MANVITPVVIGVDVGGTNTDAVLIAGNKQQATVLSTTKQSTSSDVTTGVHKAIYTVLKQTHENGQKVSVVQVNIGTTHFVNAAVQGKDLVKVAVIRLCGTVSQDLPPFSDFPEFLKRTINGSVHLVKGGFRYDGRPIDEIDENEIRQVIATLKVKGLKYLVISGVFSPVRQNQERRVKELIDLEYPEASVTLSCEIGQIGLLERENAAILNECLKPLCQKTIDGFKKALSELGLDCPLFLTQNDGTIISAEDALEHPIYTFASGPTNSMRGAAYLSQIKDALVVDIGGTTTDVGMLKNGFPREASTQVKVGGLKTNFRMPNVLSIGLGGGSYVISHLKDGSRFVTVGPLSAGYNLINEARVFTKSAEVLTSSDVAVAGGLAILGDVSAVADLDKEIVRLALDKIHEMVENTIDKMKFDEEDLPVILVGGGSILIDPNRKLKGTSEVILPKHFGIANALGAALCQVSNPAKESVRTLFFAEATEAIYQACNKAIEKTVLLGASRSSTVIYEKDYSTLAYIHGQVIQVKIKAIGDMENWNKPGLHLTAWSSDNLEAVPEPKIADARSKQTTTASGNTLTEDDKVFENALHPTDPYIDPGTGEWILNAWDIECIVLGAGIFGCGGGGSPYLGRLRCLSALKRGKKLRVITPERLIKNTNAERDRVVCVAFMGAPLIMIEQLMSSDYHPPKKGVNKKEKKVNIVALISAEIGGCNAVEPLLVSAAMGIPTVDADGMGRAFPELQMFCPFYNGAEPYPAVLAHDKDRRAVMLKTPSAKQLEHHFRDTVVDMGCSGGLVLAPMKTSDVMKKTVLHSVSRAWRMGNAVLRARLEKMSPINAILKEESAHHLITGKVRDVQRETTAGFNKGRLTIEGSDNFCGNYVKIEFQNENLVVLPLDKDGESVCGEALACVPDLIMLIDADTAEPITTEEMKYGLRVSLVVLASHAMLRTKEALRFVGPQAFRYPESVANFKPFADAKITKPIPPIA</sequence>
<dbReference type="InterPro" id="IPR043129">
    <property type="entry name" value="ATPase_NBD"/>
</dbReference>
<reference evidence="5 6" key="1">
    <citation type="journal article" date="2013" name="Nature">
        <title>Insights into bilaterian evolution from three spiralian genomes.</title>
        <authorList>
            <person name="Simakov O."/>
            <person name="Marletaz F."/>
            <person name="Cho S.J."/>
            <person name="Edsinger-Gonzales E."/>
            <person name="Havlak P."/>
            <person name="Hellsten U."/>
            <person name="Kuo D.H."/>
            <person name="Larsson T."/>
            <person name="Lv J."/>
            <person name="Arendt D."/>
            <person name="Savage R."/>
            <person name="Osoegawa K."/>
            <person name="de Jong P."/>
            <person name="Grimwood J."/>
            <person name="Chapman J.A."/>
            <person name="Shapiro H."/>
            <person name="Aerts A."/>
            <person name="Otillar R.P."/>
            <person name="Terry A.Y."/>
            <person name="Boore J.L."/>
            <person name="Grigoriev I.V."/>
            <person name="Lindberg D.R."/>
            <person name="Seaver E.C."/>
            <person name="Weisblat D.A."/>
            <person name="Putnam N.H."/>
            <person name="Rokhsar D.S."/>
        </authorList>
    </citation>
    <scope>NUCLEOTIDE SEQUENCE [LARGE SCALE GENOMIC DNA]</scope>
</reference>
<dbReference type="InterPro" id="IPR027479">
    <property type="entry name" value="S-Me-THD_N_sf"/>
</dbReference>
<feature type="domain" description="Hydantoinase/oxoprolinase N-terminal" evidence="2">
    <location>
        <begin position="10"/>
        <end position="181"/>
    </location>
</feature>
<dbReference type="OrthoDB" id="5404895at2759"/>
<gene>
    <name evidence="5" type="ORF">LOTGIDRAFT_122683</name>
</gene>
<organism evidence="5 6">
    <name type="scientific">Lottia gigantea</name>
    <name type="common">Giant owl limpet</name>
    <dbReference type="NCBI Taxonomy" id="225164"/>
    <lineage>
        <taxon>Eukaryota</taxon>
        <taxon>Metazoa</taxon>
        <taxon>Spiralia</taxon>
        <taxon>Lophotrochozoa</taxon>
        <taxon>Mollusca</taxon>
        <taxon>Gastropoda</taxon>
        <taxon>Patellogastropoda</taxon>
        <taxon>Lottioidea</taxon>
        <taxon>Lottiidae</taxon>
        <taxon>Lottia</taxon>
    </lineage>
</organism>
<dbReference type="SUPFAM" id="SSF53067">
    <property type="entry name" value="Actin-like ATPase domain"/>
    <property type="match status" value="2"/>
</dbReference>
<dbReference type="STRING" id="225164.V3ZHY6"/>
<accession>V3ZHY6</accession>
<keyword evidence="6" id="KW-1185">Reference proteome</keyword>